<dbReference type="AlphaFoldDB" id="D8PYM5"/>
<reference evidence="2 3" key="1">
    <citation type="journal article" date="2010" name="Nat. Biotechnol.">
        <title>Genome sequence of the model mushroom Schizophyllum commune.</title>
        <authorList>
            <person name="Ohm R.A."/>
            <person name="de Jong J.F."/>
            <person name="Lugones L.G."/>
            <person name="Aerts A."/>
            <person name="Kothe E."/>
            <person name="Stajich J.E."/>
            <person name="de Vries R.P."/>
            <person name="Record E."/>
            <person name="Levasseur A."/>
            <person name="Baker S.E."/>
            <person name="Bartholomew K.A."/>
            <person name="Coutinho P.M."/>
            <person name="Erdmann S."/>
            <person name="Fowler T.J."/>
            <person name="Gathman A.C."/>
            <person name="Lombard V."/>
            <person name="Henrissat B."/>
            <person name="Knabe N."/>
            <person name="Kuees U."/>
            <person name="Lilly W.W."/>
            <person name="Lindquist E."/>
            <person name="Lucas S."/>
            <person name="Magnuson J.K."/>
            <person name="Piumi F."/>
            <person name="Raudaskoski M."/>
            <person name="Salamov A."/>
            <person name="Schmutz J."/>
            <person name="Schwarze F.W.M.R."/>
            <person name="vanKuyk P.A."/>
            <person name="Horton J.S."/>
            <person name="Grigoriev I.V."/>
            <person name="Woesten H.A.B."/>
        </authorList>
    </citation>
    <scope>NUCLEOTIDE SEQUENCE [LARGE SCALE GENOMIC DNA]</scope>
    <source>
        <strain evidence="3">H4-8 / FGSC 9210</strain>
    </source>
</reference>
<dbReference type="RefSeq" id="XP_003033620.1">
    <property type="nucleotide sequence ID" value="XM_003033574.1"/>
</dbReference>
<gene>
    <name evidence="2" type="ORF">SCHCODRAFT_233110</name>
</gene>
<feature type="region of interest" description="Disordered" evidence="1">
    <location>
        <begin position="442"/>
        <end position="488"/>
    </location>
</feature>
<evidence type="ECO:0000256" key="1">
    <source>
        <dbReference type="SAM" id="MobiDB-lite"/>
    </source>
</evidence>
<sequence length="1051" mass="120701">MAVADNNIQPDIHLTSVDANEVSFSPLSIRLDDIHTASLWFDANHQWTGYYRPHRLLAAWVSAIPPRLQADWVHYFPHRFAAWVLHFPHRSYAAWVRSNLRCLAARVQSLLLRSQAALSLPSSQSEPDLRDIIELLRVAYARAMPRLWKTCVYGFFEQDVILTGIMQLRTNARGIRPIRTTDISYSHRTKPVSARKLHWLVRFMMGGGGTSNRIDWGTLQKYVKDGRNKDFGKDVKFSIVGYGDEDTMKQLAKTDDFLVADMPFVNSLWHMSKAQLEDAVKLHHIDEAELRMQRNLGEKRLLLSQHECDNQCSSKRNVVLLKRVLSAAERKKEERRRKKAATNPPCVKATDAPSSFPPEPVTDDLKEEIVRGFCEDTGKEKLEETGCACCGILCNKALSMPANDRKLDMSLLIEPHATRKERSSESEPTGQLLTGPMEVVKERIPIKPQQKSEEGDIHHLHRPEDNENTGSQDAPTEPAEDPTQTMPVPPPAPCHCVEGRCSCKINQRKWWNSFKQTVDNLILRVQIHKCIRKRAARKAESDSTGKRDPLEGIKGCKGDDDVCDARFPREYIEQSFVDRMTGAIHLMKREVMMNCVTPVLTYLMRSNTDTTSLQSGTSMKAIVMYVSDYITKTSLKTYHIMSCIKSVFERNAPSFEGSVDDNKSARRLMVQMVNALAPRMEIGSPLAATYLLDLSDHYKSHEFSLIWWKSYVNRVLDDCPDTARPRAFEERVVVRNEDGELVGTSIIDDYIYRPTRYENYSLFEWVQCSKKSKRTPTQQKKFMGEDDDAPDEEEELPTLDESDTPRQPDILPPLPRIPRVVPLMDGSQTSPMRINRRPIYEAFLPEHPQHTSHHVWCDASKREYIIPNFVGGSLPRSDQGDREYYCATMLTLFVPWRKGTDLKRPEYNWDNTFKDHVFSEREQQLMANFSLRYECADARDDYRNELRKKKKAATVNFDTAGDGDDNSECGWYGEDLDLDVPDDGETGPKWNRRQETVDMARTYATVSRWVNYVPGEKSIAVPRSDQELASGTYDHIGRPVYWYARDVRDWR</sequence>
<feature type="compositionally biased region" description="Acidic residues" evidence="1">
    <location>
        <begin position="785"/>
        <end position="802"/>
    </location>
</feature>
<feature type="compositionally biased region" description="Basic and acidic residues" evidence="1">
    <location>
        <begin position="416"/>
        <end position="425"/>
    </location>
</feature>
<evidence type="ECO:0000313" key="3">
    <source>
        <dbReference type="Proteomes" id="UP000007431"/>
    </source>
</evidence>
<dbReference type="OrthoDB" id="3229882at2759"/>
<dbReference type="InParanoid" id="D8PYM5"/>
<dbReference type="KEGG" id="scm:SCHCO_02491908"/>
<protein>
    <submittedName>
        <fullName evidence="2">Uncharacterized protein</fullName>
    </submittedName>
</protein>
<dbReference type="HOGENOM" id="CLU_290868_0_0_1"/>
<proteinExistence type="predicted"/>
<keyword evidence="3" id="KW-1185">Reference proteome</keyword>
<feature type="compositionally biased region" description="Basic and acidic residues" evidence="1">
    <location>
        <begin position="442"/>
        <end position="465"/>
    </location>
</feature>
<dbReference type="GeneID" id="9585237"/>
<dbReference type="EMBL" id="GL377304">
    <property type="protein sequence ID" value="EFI98717.1"/>
    <property type="molecule type" value="Genomic_DNA"/>
</dbReference>
<evidence type="ECO:0000313" key="2">
    <source>
        <dbReference type="EMBL" id="EFI98717.1"/>
    </source>
</evidence>
<organism evidence="3">
    <name type="scientific">Schizophyllum commune (strain H4-8 / FGSC 9210)</name>
    <name type="common">Split gill fungus</name>
    <dbReference type="NCBI Taxonomy" id="578458"/>
    <lineage>
        <taxon>Eukaryota</taxon>
        <taxon>Fungi</taxon>
        <taxon>Dikarya</taxon>
        <taxon>Basidiomycota</taxon>
        <taxon>Agaricomycotina</taxon>
        <taxon>Agaricomycetes</taxon>
        <taxon>Agaricomycetidae</taxon>
        <taxon>Agaricales</taxon>
        <taxon>Schizophyllaceae</taxon>
        <taxon>Schizophyllum</taxon>
    </lineage>
</organism>
<feature type="region of interest" description="Disordered" evidence="1">
    <location>
        <begin position="331"/>
        <end position="361"/>
    </location>
</feature>
<name>D8PYM5_SCHCM</name>
<accession>D8PYM5</accession>
<dbReference type="Proteomes" id="UP000007431">
    <property type="component" value="Unassembled WGS sequence"/>
</dbReference>
<feature type="region of interest" description="Disordered" evidence="1">
    <location>
        <begin position="416"/>
        <end position="435"/>
    </location>
</feature>
<dbReference type="eggNOG" id="ENOG502SK3Y">
    <property type="taxonomic scope" value="Eukaryota"/>
</dbReference>
<feature type="region of interest" description="Disordered" evidence="1">
    <location>
        <begin position="774"/>
        <end position="828"/>
    </location>
</feature>
<dbReference type="VEuPathDB" id="FungiDB:SCHCODRAFT_02491908"/>